<evidence type="ECO:0008006" key="4">
    <source>
        <dbReference type="Google" id="ProtNLM"/>
    </source>
</evidence>
<dbReference type="InterPro" id="IPR050289">
    <property type="entry name" value="TorD/DmsD_chaperones"/>
</dbReference>
<keyword evidence="1" id="KW-0143">Chaperone</keyword>
<dbReference type="EMBL" id="PXYT01000042">
    <property type="protein sequence ID" value="PSR26115.1"/>
    <property type="molecule type" value="Genomic_DNA"/>
</dbReference>
<evidence type="ECO:0000313" key="3">
    <source>
        <dbReference type="Proteomes" id="UP000242699"/>
    </source>
</evidence>
<dbReference type="InterPro" id="IPR036411">
    <property type="entry name" value="TorD-like_sf"/>
</dbReference>
<dbReference type="PANTHER" id="PTHR34227:SF1">
    <property type="entry name" value="DIMETHYL SULFOXIDE REDUCTASE CHAPERONE-RELATED"/>
    <property type="match status" value="1"/>
</dbReference>
<dbReference type="PANTHER" id="PTHR34227">
    <property type="entry name" value="CHAPERONE PROTEIN YCDY"/>
    <property type="match status" value="1"/>
</dbReference>
<proteinExistence type="predicted"/>
<dbReference type="InterPro" id="IPR020945">
    <property type="entry name" value="DMSO/NO3_reduct_chaperone"/>
</dbReference>
<name>A0A2T2WV56_9FIRM</name>
<comment type="caution">
    <text evidence="2">The sequence shown here is derived from an EMBL/GenBank/DDBJ whole genome shotgun (WGS) entry which is preliminary data.</text>
</comment>
<evidence type="ECO:0000313" key="2">
    <source>
        <dbReference type="EMBL" id="PSR26115.1"/>
    </source>
</evidence>
<dbReference type="Pfam" id="PF02613">
    <property type="entry name" value="Nitrate_red_del"/>
    <property type="match status" value="1"/>
</dbReference>
<sequence>MDCRFGGPPWGAGPSTIKPGLTLERCRNHHVAERGARNMNDAMIWTPEEVAAGCHMVAAGFLYGPVHLDPNEQRAWHGRLAQKAPVLRDMWRSLIASLDGNAAEERAIQDFHQCLEMPVPGRYVPPYASCYLDTPAVLWGPSTRKVLGWYDQGGLEWHPFRHIVAPDHAGVEWAFLAELSTWRLPEVPYIRPLVAAHIQSWFPLFLSRLEKSAHSPYYPALGRWGLAWITATRMMETEAGRKIMP</sequence>
<dbReference type="AlphaFoldDB" id="A0A2T2WV56"/>
<protein>
    <recommendedName>
        <fullName evidence="4">Molecular chaperone TorD</fullName>
    </recommendedName>
</protein>
<dbReference type="Proteomes" id="UP000242699">
    <property type="component" value="Unassembled WGS sequence"/>
</dbReference>
<dbReference type="SUPFAM" id="SSF89155">
    <property type="entry name" value="TorD-like"/>
    <property type="match status" value="1"/>
</dbReference>
<organism evidence="2 3">
    <name type="scientific">Sulfobacillus benefaciens</name>
    <dbReference type="NCBI Taxonomy" id="453960"/>
    <lineage>
        <taxon>Bacteria</taxon>
        <taxon>Bacillati</taxon>
        <taxon>Bacillota</taxon>
        <taxon>Clostridia</taxon>
        <taxon>Eubacteriales</taxon>
        <taxon>Clostridiales Family XVII. Incertae Sedis</taxon>
        <taxon>Sulfobacillus</taxon>
    </lineage>
</organism>
<dbReference type="Gene3D" id="1.10.3480.10">
    <property type="entry name" value="TorD-like"/>
    <property type="match status" value="1"/>
</dbReference>
<gene>
    <name evidence="2" type="ORF">C7B43_14990</name>
</gene>
<accession>A0A2T2WV56</accession>
<reference evidence="2 3" key="1">
    <citation type="journal article" date="2014" name="BMC Genomics">
        <title>Comparison of environmental and isolate Sulfobacillus genomes reveals diverse carbon, sulfur, nitrogen, and hydrogen metabolisms.</title>
        <authorList>
            <person name="Justice N.B."/>
            <person name="Norman A."/>
            <person name="Brown C.T."/>
            <person name="Singh A."/>
            <person name="Thomas B.C."/>
            <person name="Banfield J.F."/>
        </authorList>
    </citation>
    <scope>NUCLEOTIDE SEQUENCE [LARGE SCALE GENOMIC DNA]</scope>
    <source>
        <strain evidence="2">AMDSBA1</strain>
    </source>
</reference>
<evidence type="ECO:0000256" key="1">
    <source>
        <dbReference type="ARBA" id="ARBA00023186"/>
    </source>
</evidence>